<proteinExistence type="predicted"/>
<dbReference type="AlphaFoldDB" id="A0A7W9IC00"/>
<evidence type="ECO:0000313" key="2">
    <source>
        <dbReference type="Proteomes" id="UP000540685"/>
    </source>
</evidence>
<name>A0A7W9IC00_9ACTN</name>
<organism evidence="1 2">
    <name type="scientific">Streptosporangium becharense</name>
    <dbReference type="NCBI Taxonomy" id="1816182"/>
    <lineage>
        <taxon>Bacteria</taxon>
        <taxon>Bacillati</taxon>
        <taxon>Actinomycetota</taxon>
        <taxon>Actinomycetes</taxon>
        <taxon>Streptosporangiales</taxon>
        <taxon>Streptosporangiaceae</taxon>
        <taxon>Streptosporangium</taxon>
    </lineage>
</organism>
<reference evidence="1 2" key="1">
    <citation type="submission" date="2020-08" db="EMBL/GenBank/DDBJ databases">
        <title>Sequencing the genomes of 1000 actinobacteria strains.</title>
        <authorList>
            <person name="Klenk H.-P."/>
        </authorList>
    </citation>
    <scope>NUCLEOTIDE SEQUENCE [LARGE SCALE GENOMIC DNA]</scope>
    <source>
        <strain evidence="1 2">DSM 46887</strain>
    </source>
</reference>
<comment type="caution">
    <text evidence="1">The sequence shown here is derived from an EMBL/GenBank/DDBJ whole genome shotgun (WGS) entry which is preliminary data.</text>
</comment>
<accession>A0A7W9IC00</accession>
<dbReference type="RefSeq" id="WP_184540612.1">
    <property type="nucleotide sequence ID" value="NZ_JACHMP010000001.1"/>
</dbReference>
<dbReference type="EMBL" id="JACHMP010000001">
    <property type="protein sequence ID" value="MBB5817461.1"/>
    <property type="molecule type" value="Genomic_DNA"/>
</dbReference>
<evidence type="ECO:0000313" key="1">
    <source>
        <dbReference type="EMBL" id="MBB5817461.1"/>
    </source>
</evidence>
<protein>
    <submittedName>
        <fullName evidence="1">Uncharacterized protein</fullName>
    </submittedName>
</protein>
<gene>
    <name evidence="1" type="ORF">F4562_000523</name>
</gene>
<sequence>MLRPFPATVELLAERTEWPPPYDPDRPATDEVPSAAVRFDDMYVGAGLRLDTAARACDTRVRVTNEDRHDGVGDERVFARPSELVRDTGGGITGE</sequence>
<dbReference type="Proteomes" id="UP000540685">
    <property type="component" value="Unassembled WGS sequence"/>
</dbReference>
<keyword evidence="2" id="KW-1185">Reference proteome</keyword>